<dbReference type="SMART" id="SM00089">
    <property type="entry name" value="PKD"/>
    <property type="match status" value="2"/>
</dbReference>
<dbReference type="SUPFAM" id="SSF49299">
    <property type="entry name" value="PKD domain"/>
    <property type="match status" value="1"/>
</dbReference>
<accession>A0A4V5NZM6</accession>
<sequence>MNTIKYFFSIVLLFTITVGCQKENYDDISFINSASPSGKLTALFDITQDNTGLVTITPNGEGVTTYDIYYGHGAATPVKVAPGKSTQHVYPEGVYTVKIVGYNAKGETTEATQQLTVSFKAPENLEVTAVIDAANNFKVNVSAKALYETLFKVYYGDGGVNEVPVSFLEGETVSHTYASVGSYTLKVEALSGGAAKTVFTKVIIITDPVLLPITFQSTTVDYSFNNFAGGVVTVINNTQPNGINTSTRVGKMVKNSGETYGGSLIKLGENIDFSANKVFRMKVYSPRVGAKVLLKVENAVDGTIQFEKEVLTTKANEWEDLVFDYRAINLGAGRTYNNIVLIFDNGTRGDGSANFTWLFDDIRLTNQIPTSVLSLPVTFDQAGVNYAVTDFGNASTLEAVADPAGGANKVAKTTKPTGAEPWAGTTIGSYFNAKIPFTATQTQMSVRVYSPAAGIKVRLKVEDHTNNTKSVETESVTTVANNWETLIFDFSTPSVGTASINLANNYDMASIFFDFLKTANGKVFYWDDVTFLTTNVTPEHLGIPIDFQSTKFTYEFGDFAGGVVTLVNNPSASGINTSSKVAKMVKNAGEVYGGSTITLTNSINFSVKKIVKVKVFSPRVGAKLLFKVENSLNGGSNFEREVTTTTANAWEELTFDFSAIPGGTYDKVVWIFDLGTMGNGTANFTYYFDDITLN</sequence>
<dbReference type="InterPro" id="IPR013783">
    <property type="entry name" value="Ig-like_fold"/>
</dbReference>
<dbReference type="Gene3D" id="2.60.120.260">
    <property type="entry name" value="Galactose-binding domain-like"/>
    <property type="match status" value="2"/>
</dbReference>
<organism evidence="2 3">
    <name type="scientific">Pedobacter cryophilus</name>
    <dbReference type="NCBI Taxonomy" id="2571271"/>
    <lineage>
        <taxon>Bacteria</taxon>
        <taxon>Pseudomonadati</taxon>
        <taxon>Bacteroidota</taxon>
        <taxon>Sphingobacteriia</taxon>
        <taxon>Sphingobacteriales</taxon>
        <taxon>Sphingobacteriaceae</taxon>
        <taxon>Pedobacter</taxon>
    </lineage>
</organism>
<dbReference type="Proteomes" id="UP000308181">
    <property type="component" value="Unassembled WGS sequence"/>
</dbReference>
<name>A0A4V5NZM6_9SPHI</name>
<protein>
    <recommendedName>
        <fullName evidence="1">PKD/Chitinase domain-containing protein</fullName>
    </recommendedName>
</protein>
<evidence type="ECO:0000313" key="3">
    <source>
        <dbReference type="Proteomes" id="UP000308181"/>
    </source>
</evidence>
<feature type="domain" description="PKD/Chitinase" evidence="1">
    <location>
        <begin position="41"/>
        <end position="120"/>
    </location>
</feature>
<reference evidence="2 3" key="1">
    <citation type="submission" date="2019-04" db="EMBL/GenBank/DDBJ databases">
        <title>Pedobacter sp. AR-3-17 sp. nov., isolated from Arctic soil.</title>
        <authorList>
            <person name="Dahal R.H."/>
            <person name="Kim D.-U."/>
        </authorList>
    </citation>
    <scope>NUCLEOTIDE SEQUENCE [LARGE SCALE GENOMIC DNA]</scope>
    <source>
        <strain evidence="2 3">AR-3-17</strain>
    </source>
</reference>
<feature type="domain" description="PKD/Chitinase" evidence="1">
    <location>
        <begin position="124"/>
        <end position="208"/>
    </location>
</feature>
<proteinExistence type="predicted"/>
<dbReference type="Gene3D" id="2.60.40.10">
    <property type="entry name" value="Immunoglobulins"/>
    <property type="match status" value="1"/>
</dbReference>
<dbReference type="InterPro" id="IPR035986">
    <property type="entry name" value="PKD_dom_sf"/>
</dbReference>
<comment type="caution">
    <text evidence="2">The sequence shown here is derived from an EMBL/GenBank/DDBJ whole genome shotgun (WGS) entry which is preliminary data.</text>
</comment>
<dbReference type="AlphaFoldDB" id="A0A4V5NZM6"/>
<dbReference type="RefSeq" id="WP_136824830.1">
    <property type="nucleotide sequence ID" value="NZ_SWBP01000001.1"/>
</dbReference>
<dbReference type="InterPro" id="IPR022409">
    <property type="entry name" value="PKD/Chitinase_dom"/>
</dbReference>
<dbReference type="PROSITE" id="PS51257">
    <property type="entry name" value="PROKAR_LIPOPROTEIN"/>
    <property type="match status" value="1"/>
</dbReference>
<evidence type="ECO:0000313" key="2">
    <source>
        <dbReference type="EMBL" id="TKC00621.1"/>
    </source>
</evidence>
<dbReference type="EMBL" id="SWBP01000001">
    <property type="protein sequence ID" value="TKC00621.1"/>
    <property type="molecule type" value="Genomic_DNA"/>
</dbReference>
<evidence type="ECO:0000259" key="1">
    <source>
        <dbReference type="SMART" id="SM00089"/>
    </source>
</evidence>
<gene>
    <name evidence="2" type="ORF">FA046_02775</name>
</gene>
<keyword evidence="3" id="KW-1185">Reference proteome</keyword>
<dbReference type="OrthoDB" id="5381604at2"/>